<proteinExistence type="inferred from homology"/>
<evidence type="ECO:0000259" key="6">
    <source>
        <dbReference type="Pfam" id="PF00441"/>
    </source>
</evidence>
<dbReference type="PROSITE" id="PS00072">
    <property type="entry name" value="ACYL_COA_DH_1"/>
    <property type="match status" value="1"/>
</dbReference>
<dbReference type="InterPro" id="IPR006091">
    <property type="entry name" value="Acyl-CoA_Oxase/DH_mid-dom"/>
</dbReference>
<dbReference type="GO" id="GO:0050660">
    <property type="term" value="F:flavin adenine dinucleotide binding"/>
    <property type="evidence" value="ECO:0007669"/>
    <property type="project" value="InterPro"/>
</dbReference>
<accession>A0A2G6KCQ3</accession>
<keyword evidence="5" id="KW-0560">Oxidoreductase</keyword>
<dbReference type="InterPro" id="IPR037069">
    <property type="entry name" value="AcylCoA_DH/ox_N_sf"/>
</dbReference>
<dbReference type="InterPro" id="IPR052166">
    <property type="entry name" value="Diverse_Acyl-CoA_DH"/>
</dbReference>
<evidence type="ECO:0000256" key="3">
    <source>
        <dbReference type="ARBA" id="ARBA00022630"/>
    </source>
</evidence>
<dbReference type="Gene3D" id="1.20.140.10">
    <property type="entry name" value="Butyryl-CoA Dehydrogenase, subunit A, domain 3"/>
    <property type="match status" value="1"/>
</dbReference>
<dbReference type="InterPro" id="IPR013786">
    <property type="entry name" value="AcylCoA_DH/ox_N"/>
</dbReference>
<evidence type="ECO:0000256" key="1">
    <source>
        <dbReference type="ARBA" id="ARBA00001974"/>
    </source>
</evidence>
<dbReference type="GO" id="GO:0003995">
    <property type="term" value="F:acyl-CoA dehydrogenase activity"/>
    <property type="evidence" value="ECO:0007669"/>
    <property type="project" value="InterPro"/>
</dbReference>
<evidence type="ECO:0000259" key="8">
    <source>
        <dbReference type="Pfam" id="PF02771"/>
    </source>
</evidence>
<dbReference type="Gene3D" id="1.10.540.10">
    <property type="entry name" value="Acyl-CoA dehydrogenase/oxidase, N-terminal domain"/>
    <property type="match status" value="1"/>
</dbReference>
<dbReference type="InterPro" id="IPR036250">
    <property type="entry name" value="AcylCo_DH-like_C"/>
</dbReference>
<dbReference type="InterPro" id="IPR036797">
    <property type="entry name" value="Acyl-CoA_dehydrogenase_C_sf"/>
</dbReference>
<dbReference type="InterPro" id="IPR020964">
    <property type="entry name" value="Acyl-CoA_dehydrogenase_C"/>
</dbReference>
<dbReference type="PANTHER" id="PTHR42803">
    <property type="entry name" value="ACYL-COA DEHYDROGENASE"/>
    <property type="match status" value="1"/>
</dbReference>
<reference evidence="10 11" key="1">
    <citation type="submission" date="2017-10" db="EMBL/GenBank/DDBJ databases">
        <title>Novel microbial diversity and functional potential in the marine mammal oral microbiome.</title>
        <authorList>
            <person name="Dudek N.K."/>
            <person name="Sun C.L."/>
            <person name="Burstein D."/>
            <person name="Kantor R.S."/>
            <person name="Aliaga Goltsman D.S."/>
            <person name="Bik E.M."/>
            <person name="Thomas B.C."/>
            <person name="Banfield J.F."/>
            <person name="Relman D.A."/>
        </authorList>
    </citation>
    <scope>NUCLEOTIDE SEQUENCE [LARGE SCALE GENOMIC DNA]</scope>
    <source>
        <strain evidence="10">DOLJORAL78_47_16</strain>
    </source>
</reference>
<organism evidence="10 11">
    <name type="scientific">candidate division KSB3 bacterium</name>
    <dbReference type="NCBI Taxonomy" id="2044937"/>
    <lineage>
        <taxon>Bacteria</taxon>
        <taxon>candidate division KSB3</taxon>
    </lineage>
</organism>
<dbReference type="SUPFAM" id="SSF158494">
    <property type="entry name" value="PG0775 C-terminal domain-like"/>
    <property type="match status" value="1"/>
</dbReference>
<evidence type="ECO:0000313" key="10">
    <source>
        <dbReference type="EMBL" id="PIE33441.1"/>
    </source>
</evidence>
<evidence type="ECO:0000256" key="4">
    <source>
        <dbReference type="ARBA" id="ARBA00022827"/>
    </source>
</evidence>
<comment type="cofactor">
    <cofactor evidence="1 5">
        <name>FAD</name>
        <dbReference type="ChEBI" id="CHEBI:57692"/>
    </cofactor>
</comment>
<comment type="caution">
    <text evidence="10">The sequence shown here is derived from an EMBL/GenBank/DDBJ whole genome shotgun (WGS) entry which is preliminary data.</text>
</comment>
<dbReference type="Pfam" id="PF00441">
    <property type="entry name" value="Acyl-CoA_dh_1"/>
    <property type="match status" value="1"/>
</dbReference>
<evidence type="ECO:0000256" key="5">
    <source>
        <dbReference type="RuleBase" id="RU362125"/>
    </source>
</evidence>
<dbReference type="EMBL" id="PDSK01000098">
    <property type="protein sequence ID" value="PIE33441.1"/>
    <property type="molecule type" value="Genomic_DNA"/>
</dbReference>
<feature type="domain" description="Acyl-CoA dehydrogenase C-terminal" evidence="9">
    <location>
        <begin position="453"/>
        <end position="554"/>
    </location>
</feature>
<sequence>MPNFYRDNDDIQFHMKHLDLDRVIELREDHFADKGKFDYAPKNIHDTKDSYDRILDIVGDIAGNIIEPRAAEADEEGAHFDKGVVTYADATQEAIDAFKKADLMGFTLPRKYGGLNCPSLIYAIATEMVSQAEAGLMNIFGLQDISETINKFATEEIKAEYLPRFCTGEVTGSMALTEPDAGSDLQSVQLKAFQDEEGQWYLKGVKRFITNGCGEISLVLARSEEGTKDGRGLSMFLYERDEHMKIRRIENKLGIHTSPTTELQFNNAPAILIGKRKMGLIRYVMSLMNGARLAIAAQAVGIAEAAYQGAKKYAEERAQFKKPIRQMVPVYEMLAGMKLKIEAARTLMYETGKIVDIRDGLEHAGQTHPEKAKALRKDLKTYTNYAALFTPIAKAYATEIANQVAYDGIQIHGGTGFMKDFNAERHYRDARITNIYEGTTQLQIVAAIGGVVNGTAMARIREYESTFDFSHVTELHKTVKKMSELLEKAIDHLKEKADSDFQEYHARRLVEMATNVIIGYLMLRDASFSYRKVEVAKLFLEYVTPDTRMKYQMIMSDMDSLLMNHDLILDGAN</sequence>
<dbReference type="InterPro" id="IPR009100">
    <property type="entry name" value="AcylCoA_DH/oxidase_NM_dom_sf"/>
</dbReference>
<dbReference type="Pfam" id="PF12186">
    <property type="entry name" value="AcylCoA_dehyd_C"/>
    <property type="match status" value="1"/>
</dbReference>
<dbReference type="SUPFAM" id="SSF56645">
    <property type="entry name" value="Acyl-CoA dehydrogenase NM domain-like"/>
    <property type="match status" value="1"/>
</dbReference>
<feature type="domain" description="Acyl-CoA dehydrogenase/oxidase N-terminal" evidence="8">
    <location>
        <begin position="53"/>
        <end position="169"/>
    </location>
</feature>
<dbReference type="SUPFAM" id="SSF47203">
    <property type="entry name" value="Acyl-CoA dehydrogenase C-terminal domain-like"/>
    <property type="match status" value="1"/>
</dbReference>
<dbReference type="Proteomes" id="UP000230821">
    <property type="component" value="Unassembled WGS sequence"/>
</dbReference>
<dbReference type="AlphaFoldDB" id="A0A2G6KCQ3"/>
<evidence type="ECO:0000256" key="2">
    <source>
        <dbReference type="ARBA" id="ARBA00009347"/>
    </source>
</evidence>
<dbReference type="Pfam" id="PF02770">
    <property type="entry name" value="Acyl-CoA_dh_M"/>
    <property type="match status" value="1"/>
</dbReference>
<keyword evidence="4 5" id="KW-0274">FAD</keyword>
<feature type="domain" description="Acyl-CoA dehydrogenase/oxidase C-terminal" evidence="6">
    <location>
        <begin position="282"/>
        <end position="444"/>
    </location>
</feature>
<dbReference type="Gene3D" id="2.40.110.10">
    <property type="entry name" value="Butyryl-CoA Dehydrogenase, subunit A, domain 2"/>
    <property type="match status" value="1"/>
</dbReference>
<dbReference type="Gene3D" id="1.20.120.470">
    <property type="entry name" value="Acyl-CoA dehydrogenase, C-terminal domain"/>
    <property type="match status" value="1"/>
</dbReference>
<feature type="domain" description="Acyl-CoA oxidase/dehydrogenase middle" evidence="7">
    <location>
        <begin position="173"/>
        <end position="267"/>
    </location>
</feature>
<dbReference type="Pfam" id="PF02771">
    <property type="entry name" value="Acyl-CoA_dh_N"/>
    <property type="match status" value="1"/>
</dbReference>
<gene>
    <name evidence="10" type="ORF">CSA56_11585</name>
</gene>
<name>A0A2G6KCQ3_9BACT</name>
<dbReference type="PANTHER" id="PTHR42803:SF1">
    <property type="entry name" value="BROAD-SPECIFICITY LINEAR ACYL-COA DEHYDROGENASE FADE5"/>
    <property type="match status" value="1"/>
</dbReference>
<protein>
    <submittedName>
        <fullName evidence="10">Acyl-CoA dehydrogenase</fullName>
    </submittedName>
</protein>
<evidence type="ECO:0000313" key="11">
    <source>
        <dbReference type="Proteomes" id="UP000230821"/>
    </source>
</evidence>
<dbReference type="InterPro" id="IPR009075">
    <property type="entry name" value="AcylCo_DH/oxidase_C"/>
</dbReference>
<dbReference type="InterPro" id="IPR006089">
    <property type="entry name" value="Acyl-CoA_DH_CS"/>
</dbReference>
<dbReference type="InterPro" id="IPR046373">
    <property type="entry name" value="Acyl-CoA_Oxase/DH_mid-dom_sf"/>
</dbReference>
<keyword evidence="3 5" id="KW-0285">Flavoprotein</keyword>
<evidence type="ECO:0000259" key="9">
    <source>
        <dbReference type="Pfam" id="PF12186"/>
    </source>
</evidence>
<evidence type="ECO:0000259" key="7">
    <source>
        <dbReference type="Pfam" id="PF02770"/>
    </source>
</evidence>
<dbReference type="PROSITE" id="PS00073">
    <property type="entry name" value="ACYL_COA_DH_2"/>
    <property type="match status" value="1"/>
</dbReference>
<comment type="similarity">
    <text evidence="2 5">Belongs to the acyl-CoA dehydrogenase family.</text>
</comment>